<dbReference type="Proteomes" id="UP000218160">
    <property type="component" value="Plasmid pCC2"/>
</dbReference>
<reference evidence="2" key="1">
    <citation type="submission" date="2017-04" db="EMBL/GenBank/DDBJ databases">
        <title>Genome evolution of the luminous symbionts of deep sea anglerfish.</title>
        <authorList>
            <person name="Hendry T.A."/>
        </authorList>
    </citation>
    <scope>NUCLEOTIDE SEQUENCE [LARGE SCALE GENOMIC DNA]</scope>
    <source>
        <plasmid evidence="2">pcc2</plasmid>
    </source>
</reference>
<gene>
    <name evidence="1" type="ORF">BTN50_1732</name>
</gene>
<dbReference type="AlphaFoldDB" id="A0A291BAY4"/>
<name>A0A291BAY4_9GAMM</name>
<dbReference type="KEGG" id="elux:BTN50_1732"/>
<protein>
    <submittedName>
        <fullName evidence="1">Mobile element protein</fullName>
    </submittedName>
</protein>
<sequence>MLNKGQLDFWLRHDEGKTLVRESSAFMSRLCNVEMIYQ</sequence>
<evidence type="ECO:0000313" key="1">
    <source>
        <dbReference type="EMBL" id="ATF10166.1"/>
    </source>
</evidence>
<keyword evidence="1" id="KW-0614">Plasmid</keyword>
<keyword evidence="2" id="KW-1185">Reference proteome</keyword>
<evidence type="ECO:0000313" key="2">
    <source>
        <dbReference type="Proteomes" id="UP000218160"/>
    </source>
</evidence>
<geneLocation type="plasmid" evidence="2">
    <name>pcc2</name>
</geneLocation>
<accession>A0A291BAY4</accession>
<dbReference type="EMBL" id="CP020662">
    <property type="protein sequence ID" value="ATF10166.1"/>
    <property type="molecule type" value="Genomic_DNA"/>
</dbReference>
<proteinExistence type="predicted"/>
<organism evidence="1 2">
    <name type="scientific">Candidatus Enterovibrio altilux</name>
    <dbReference type="NCBI Taxonomy" id="1927128"/>
    <lineage>
        <taxon>Bacteria</taxon>
        <taxon>Pseudomonadati</taxon>
        <taxon>Pseudomonadota</taxon>
        <taxon>Gammaproteobacteria</taxon>
        <taxon>Vibrionales</taxon>
        <taxon>Vibrionaceae</taxon>
        <taxon>Enterovibrio</taxon>
    </lineage>
</organism>